<comment type="caution">
    <text evidence="1">The sequence shown here is derived from an EMBL/GenBank/DDBJ whole genome shotgun (WGS) entry which is preliminary data.</text>
</comment>
<protein>
    <submittedName>
        <fullName evidence="1">Uncharacterized protein</fullName>
    </submittedName>
</protein>
<feature type="non-terminal residue" evidence="1">
    <location>
        <position position="113"/>
    </location>
</feature>
<proteinExistence type="predicted"/>
<accession>J9ETL2</accession>
<reference evidence="2" key="1">
    <citation type="submission" date="2012-08" db="EMBL/GenBank/DDBJ databases">
        <title>The Genome Sequence of Wuchereria bancrofti.</title>
        <authorList>
            <person name="Nutman T.B."/>
            <person name="Fink D.L."/>
            <person name="Russ C."/>
            <person name="Young S."/>
            <person name="Zeng Q."/>
            <person name="Koehrsen M."/>
            <person name="Alvarado L."/>
            <person name="Berlin A."/>
            <person name="Chapman S.B."/>
            <person name="Chen Z."/>
            <person name="Freedman E."/>
            <person name="Gellesch M."/>
            <person name="Goldberg J."/>
            <person name="Griggs A."/>
            <person name="Gujja S."/>
            <person name="Heilman E.R."/>
            <person name="Heiman D."/>
            <person name="Hepburn T."/>
            <person name="Howarth C."/>
            <person name="Jen D."/>
            <person name="Larson L."/>
            <person name="Lewis B."/>
            <person name="Mehta T."/>
            <person name="Park D."/>
            <person name="Pearson M."/>
            <person name="Roberts A."/>
            <person name="Saif S."/>
            <person name="Shea T."/>
            <person name="Shenoy N."/>
            <person name="Sisk P."/>
            <person name="Stolte C."/>
            <person name="Sykes S."/>
            <person name="Walk T."/>
            <person name="White J."/>
            <person name="Yandava C."/>
            <person name="Haas B."/>
            <person name="Henn M.R."/>
            <person name="Nusbaum C."/>
            <person name="Birren B."/>
        </authorList>
    </citation>
    <scope>NUCLEOTIDE SEQUENCE [LARGE SCALE GENOMIC DNA]</scope>
    <source>
        <strain evidence="2">NA</strain>
    </source>
</reference>
<evidence type="ECO:0000313" key="2">
    <source>
        <dbReference type="Proteomes" id="UP000004810"/>
    </source>
</evidence>
<organism evidence="1 2">
    <name type="scientific">Wuchereria bancrofti</name>
    <dbReference type="NCBI Taxonomy" id="6293"/>
    <lineage>
        <taxon>Eukaryota</taxon>
        <taxon>Metazoa</taxon>
        <taxon>Ecdysozoa</taxon>
        <taxon>Nematoda</taxon>
        <taxon>Chromadorea</taxon>
        <taxon>Rhabditida</taxon>
        <taxon>Spirurina</taxon>
        <taxon>Spiruromorpha</taxon>
        <taxon>Filarioidea</taxon>
        <taxon>Onchocercidae</taxon>
        <taxon>Wuchereria</taxon>
    </lineage>
</organism>
<gene>
    <name evidence="1" type="ORF">WUBG_10542</name>
</gene>
<name>J9ETL2_WUCBA</name>
<dbReference type="EMBL" id="ADBV01006430">
    <property type="protein sequence ID" value="EJW78549.1"/>
    <property type="molecule type" value="Genomic_DNA"/>
</dbReference>
<evidence type="ECO:0000313" key="1">
    <source>
        <dbReference type="EMBL" id="EJW78549.1"/>
    </source>
</evidence>
<dbReference type="Proteomes" id="UP000004810">
    <property type="component" value="Unassembled WGS sequence"/>
</dbReference>
<sequence>MSSIISFSALEDPHAAFFLRTCPALAVGFVLRGEKLESKHEKLLKNICCGKENVHLNVCIVDRKKNDLYSVGDVIFTDGSSLVNLLDDSAEVFSDNEFSPTNKFPLLDQNNLS</sequence>
<dbReference type="AlphaFoldDB" id="J9ETL2"/>